<protein>
    <recommendedName>
        <fullName evidence="4">Secreted protein</fullName>
    </recommendedName>
</protein>
<accession>A0ABV6RVK1</accession>
<organism evidence="2 3">
    <name type="scientific">Lysobacter korlensis</name>
    <dbReference type="NCBI Taxonomy" id="553636"/>
    <lineage>
        <taxon>Bacteria</taxon>
        <taxon>Pseudomonadati</taxon>
        <taxon>Pseudomonadota</taxon>
        <taxon>Gammaproteobacteria</taxon>
        <taxon>Lysobacterales</taxon>
        <taxon>Lysobacteraceae</taxon>
        <taxon>Lysobacter</taxon>
    </lineage>
</organism>
<keyword evidence="1" id="KW-0732">Signal</keyword>
<evidence type="ECO:0000313" key="2">
    <source>
        <dbReference type="EMBL" id="MFC0681005.1"/>
    </source>
</evidence>
<evidence type="ECO:0008006" key="4">
    <source>
        <dbReference type="Google" id="ProtNLM"/>
    </source>
</evidence>
<keyword evidence="3" id="KW-1185">Reference proteome</keyword>
<reference evidence="2 3" key="1">
    <citation type="submission" date="2024-09" db="EMBL/GenBank/DDBJ databases">
        <authorList>
            <person name="Sun Q."/>
            <person name="Mori K."/>
        </authorList>
    </citation>
    <scope>NUCLEOTIDE SEQUENCE [LARGE SCALE GENOMIC DNA]</scope>
    <source>
        <strain evidence="2 3">KCTC 23076</strain>
    </source>
</reference>
<sequence>MKKTTLAAWAIAGSAVLGVSTAAPAMATYSPPYVHDYTDPATSQTNKPGYWGDNCYKFEPKYESHKYYFSHKRYFKTVVVKAGRQITVFEHFYGKKVYSENGKDISHIIICKPTYK</sequence>
<feature type="signal peptide" evidence="1">
    <location>
        <begin position="1"/>
        <end position="25"/>
    </location>
</feature>
<dbReference type="EMBL" id="JBHLTG010000006">
    <property type="protein sequence ID" value="MFC0681005.1"/>
    <property type="molecule type" value="Genomic_DNA"/>
</dbReference>
<gene>
    <name evidence="2" type="ORF">ACFFGH_24510</name>
</gene>
<comment type="caution">
    <text evidence="2">The sequence shown here is derived from an EMBL/GenBank/DDBJ whole genome shotgun (WGS) entry which is preliminary data.</text>
</comment>
<feature type="chain" id="PRO_5045612503" description="Secreted protein" evidence="1">
    <location>
        <begin position="26"/>
        <end position="116"/>
    </location>
</feature>
<name>A0ABV6RVK1_9GAMM</name>
<evidence type="ECO:0000313" key="3">
    <source>
        <dbReference type="Proteomes" id="UP001589896"/>
    </source>
</evidence>
<dbReference type="Proteomes" id="UP001589896">
    <property type="component" value="Unassembled WGS sequence"/>
</dbReference>
<proteinExistence type="predicted"/>
<dbReference type="RefSeq" id="WP_386673228.1">
    <property type="nucleotide sequence ID" value="NZ_JBHLTG010000006.1"/>
</dbReference>
<evidence type="ECO:0000256" key="1">
    <source>
        <dbReference type="SAM" id="SignalP"/>
    </source>
</evidence>